<keyword evidence="3 10" id="KW-1003">Cell membrane</keyword>
<dbReference type="HAMAP" id="MF_02202">
    <property type="entry name" value="TolQ"/>
    <property type="match status" value="1"/>
</dbReference>
<feature type="transmembrane region" description="Helical" evidence="10">
    <location>
        <begin position="176"/>
        <end position="198"/>
    </location>
</feature>
<comment type="similarity">
    <text evidence="2 10">Belongs to the ExbB/TolQ family.</text>
</comment>
<dbReference type="InterPro" id="IPR002898">
    <property type="entry name" value="MotA_ExbB_proton_chnl"/>
</dbReference>
<evidence type="ECO:0000313" key="12">
    <source>
        <dbReference type="EMBL" id="EKS46036.1"/>
    </source>
</evidence>
<keyword evidence="13" id="KW-1185">Reference proteome</keyword>
<dbReference type="PANTHER" id="PTHR30625">
    <property type="entry name" value="PROTEIN TOLQ"/>
    <property type="match status" value="1"/>
</dbReference>
<dbReference type="EMBL" id="AMQK01000003">
    <property type="protein sequence ID" value="EKS46036.1"/>
    <property type="molecule type" value="Genomic_DNA"/>
</dbReference>
<keyword evidence="6 10" id="KW-0812">Transmembrane</keyword>
<dbReference type="NCBIfam" id="TIGR02796">
    <property type="entry name" value="tolQ"/>
    <property type="match status" value="1"/>
</dbReference>
<dbReference type="PANTHER" id="PTHR30625:SF3">
    <property type="entry name" value="TOL-PAL SYSTEM PROTEIN TOLQ"/>
    <property type="match status" value="1"/>
</dbReference>
<gene>
    <name evidence="10" type="primary">tolQ</name>
    <name evidence="12" type="ORF">BbINS_00700</name>
</gene>
<evidence type="ECO:0000256" key="3">
    <source>
        <dbReference type="ARBA" id="ARBA00022475"/>
    </source>
</evidence>
<evidence type="ECO:0000256" key="2">
    <source>
        <dbReference type="ARBA" id="ARBA00010442"/>
    </source>
</evidence>
<evidence type="ECO:0000256" key="4">
    <source>
        <dbReference type="ARBA" id="ARBA00022519"/>
    </source>
</evidence>
<dbReference type="InterPro" id="IPR050790">
    <property type="entry name" value="ExbB/TolQ_transport"/>
</dbReference>
<evidence type="ECO:0000256" key="5">
    <source>
        <dbReference type="ARBA" id="ARBA00022618"/>
    </source>
</evidence>
<keyword evidence="9 10" id="KW-0131">Cell cycle</keyword>
<evidence type="ECO:0000256" key="6">
    <source>
        <dbReference type="ARBA" id="ARBA00022692"/>
    </source>
</evidence>
<evidence type="ECO:0000313" key="13">
    <source>
        <dbReference type="Proteomes" id="UP000009359"/>
    </source>
</evidence>
<evidence type="ECO:0000256" key="10">
    <source>
        <dbReference type="HAMAP-Rule" id="MF_02202"/>
    </source>
</evidence>
<comment type="caution">
    <text evidence="12">The sequence shown here is derived from an EMBL/GenBank/DDBJ whole genome shotgun (WGS) entry which is preliminary data.</text>
</comment>
<dbReference type="Pfam" id="PF01618">
    <property type="entry name" value="MotA_ExbB"/>
    <property type="match status" value="1"/>
</dbReference>
<accession>A0ABP2SPD1</accession>
<keyword evidence="5 10" id="KW-0132">Cell division</keyword>
<evidence type="ECO:0000256" key="8">
    <source>
        <dbReference type="ARBA" id="ARBA00023136"/>
    </source>
</evidence>
<sequence>MTHIDLASPETIGMWALFIQANWVVKAVMIGLVLASIWSWTIILHKIFAYRKIRRDIRHFEKFFWSGKSLEELYTAYQNKPLNNISAVFIAAMTEWKKSLTKGIHTSPSLQIRIEKAMDLAIGRESKKIESKLGYLATLGSAAPFIGLFGTVIGIMNSFLSISASQNTSLAIVAPGIAEALLATAIGLMVAIPAVVFYNKFIGESAQIIAQIEDFADEFSTIISRRIDEKVTSNS</sequence>
<evidence type="ECO:0000256" key="9">
    <source>
        <dbReference type="ARBA" id="ARBA00023306"/>
    </source>
</evidence>
<comment type="subcellular location">
    <subcellularLocation>
        <location evidence="10">Cell inner membrane</location>
        <topology evidence="10">Multi-pass membrane protein</topology>
    </subcellularLocation>
    <subcellularLocation>
        <location evidence="1">Cell membrane</location>
        <topology evidence="1">Multi-pass membrane protein</topology>
    </subcellularLocation>
</comment>
<comment type="function">
    <text evidence="10">Part of the Tol-Pal system, which plays a role in outer membrane invagination during cell division and is important for maintaining outer membrane integrity.</text>
</comment>
<evidence type="ECO:0000256" key="7">
    <source>
        <dbReference type="ARBA" id="ARBA00022989"/>
    </source>
</evidence>
<dbReference type="InterPro" id="IPR014163">
    <property type="entry name" value="Tol-Pal_TolQ"/>
</dbReference>
<feature type="transmembrane region" description="Helical" evidence="10">
    <location>
        <begin position="133"/>
        <end position="156"/>
    </location>
</feature>
<keyword evidence="4 10" id="KW-0997">Cell inner membrane</keyword>
<feature type="transmembrane region" description="Helical" evidence="10">
    <location>
        <begin position="23"/>
        <end position="48"/>
    </location>
</feature>
<feature type="domain" description="MotA/TolQ/ExbB proton channel" evidence="11">
    <location>
        <begin position="110"/>
        <end position="213"/>
    </location>
</feature>
<keyword evidence="8 10" id="KW-0472">Membrane</keyword>
<dbReference type="RefSeq" id="WP_005765929.1">
    <property type="nucleotide sequence ID" value="NZ_AMQK01000003.1"/>
</dbReference>
<evidence type="ECO:0000256" key="1">
    <source>
        <dbReference type="ARBA" id="ARBA00004651"/>
    </source>
</evidence>
<protein>
    <recommendedName>
        <fullName evidence="10">Tol-Pal system protein TolQ</fullName>
    </recommendedName>
</protein>
<proteinExistence type="inferred from homology"/>
<name>A0ABP2SPD1_BARBA</name>
<dbReference type="GeneID" id="4684910"/>
<evidence type="ECO:0000259" key="11">
    <source>
        <dbReference type="Pfam" id="PF01618"/>
    </source>
</evidence>
<dbReference type="Proteomes" id="UP000009359">
    <property type="component" value="Unassembled WGS sequence"/>
</dbReference>
<keyword evidence="7 10" id="KW-1133">Transmembrane helix</keyword>
<comment type="subunit">
    <text evidence="10">The Tol-Pal system is composed of five core proteins: the inner membrane proteins TolA, TolQ and TolR, the periplasmic protein TolB and the outer membrane protein Pal. They form a network linking the inner and outer membranes and the peptidoglycan layer.</text>
</comment>
<organism evidence="12 13">
    <name type="scientific">Bartonella bacilliformis INS</name>
    <dbReference type="NCBI Taxonomy" id="1206782"/>
    <lineage>
        <taxon>Bacteria</taxon>
        <taxon>Pseudomonadati</taxon>
        <taxon>Pseudomonadota</taxon>
        <taxon>Alphaproteobacteria</taxon>
        <taxon>Hyphomicrobiales</taxon>
        <taxon>Bartonellaceae</taxon>
        <taxon>Bartonella</taxon>
    </lineage>
</organism>
<reference evidence="12 13" key="1">
    <citation type="journal article" date="2013" name="Genome Announc.">
        <title>Whole Genome Sequencing and Comparative Analysis of Bartonella bacilliformis Strain INS, the Causative Agent of Carrion's Disease.</title>
        <authorList>
            <person name="Tarazona D."/>
            <person name="Padilla C."/>
            <person name="Caceres O."/>
            <person name="Montenegro J.D."/>
            <person name="Bailon H."/>
            <person name="Ventura G."/>
            <person name="Mendoza G."/>
            <person name="Anaya E."/>
            <person name="Guio H."/>
        </authorList>
    </citation>
    <scope>NUCLEOTIDE SEQUENCE [LARGE SCALE GENOMIC DNA]</scope>
    <source>
        <strain evidence="12 13">INS</strain>
    </source>
</reference>